<evidence type="ECO:0000259" key="2">
    <source>
        <dbReference type="Pfam" id="PF13817"/>
    </source>
</evidence>
<proteinExistence type="predicted"/>
<gene>
    <name evidence="3" type="ORF">SAMN05421799_11652</name>
</gene>
<dbReference type="Pfam" id="PF03050">
    <property type="entry name" value="DDE_Tnp_IS66"/>
    <property type="match status" value="1"/>
</dbReference>
<dbReference type="Pfam" id="PF13817">
    <property type="entry name" value="DDE_Tnp_IS66_C"/>
    <property type="match status" value="1"/>
</dbReference>
<feature type="domain" description="Transposase IS66 central" evidence="1">
    <location>
        <begin position="2"/>
        <end position="41"/>
    </location>
</feature>
<protein>
    <submittedName>
        <fullName evidence="3">IS66 C-terminal element</fullName>
    </submittedName>
</protein>
<evidence type="ECO:0000259" key="1">
    <source>
        <dbReference type="Pfam" id="PF03050"/>
    </source>
</evidence>
<dbReference type="PANTHER" id="PTHR33678">
    <property type="entry name" value="BLL1576 PROTEIN"/>
    <property type="match status" value="1"/>
</dbReference>
<dbReference type="STRING" id="252246.SAMN05421799_11652"/>
<accession>A0A1N7PS02</accession>
<dbReference type="PANTHER" id="PTHR33678:SF1">
    <property type="entry name" value="BLL1576 PROTEIN"/>
    <property type="match status" value="1"/>
</dbReference>
<reference evidence="4" key="1">
    <citation type="submission" date="2017-01" db="EMBL/GenBank/DDBJ databases">
        <authorList>
            <person name="Varghese N."/>
            <person name="Submissions S."/>
        </authorList>
    </citation>
    <scope>NUCLEOTIDE SEQUENCE [LARGE SCALE GENOMIC DNA]</scope>
    <source>
        <strain evidence="4">DSM 16176</strain>
    </source>
</reference>
<feature type="domain" description="Transposase IS66 C-terminal" evidence="2">
    <location>
        <begin position="48"/>
        <end position="88"/>
    </location>
</feature>
<dbReference type="EMBL" id="FTOO01000016">
    <property type="protein sequence ID" value="SIT13371.1"/>
    <property type="molecule type" value="Genomic_DNA"/>
</dbReference>
<dbReference type="InterPro" id="IPR004291">
    <property type="entry name" value="Transposase_IS66_central"/>
</dbReference>
<name>A0A1N7PS02_9BACL</name>
<dbReference type="InterPro" id="IPR052344">
    <property type="entry name" value="Transposase-related"/>
</dbReference>
<keyword evidence="4" id="KW-1185">Reference proteome</keyword>
<dbReference type="Proteomes" id="UP000186156">
    <property type="component" value="Unassembled WGS sequence"/>
</dbReference>
<evidence type="ECO:0000313" key="4">
    <source>
        <dbReference type="Proteomes" id="UP000186156"/>
    </source>
</evidence>
<evidence type="ECO:0000313" key="3">
    <source>
        <dbReference type="EMBL" id="SIT13371.1"/>
    </source>
</evidence>
<dbReference type="InterPro" id="IPR039552">
    <property type="entry name" value="IS66_C"/>
</dbReference>
<sequence>MATFLEDGHLEIDNNRSERAIKPFVIGRKNWLFANTPRGARASAIAYSIVETAKENGLNPFAYLEYLLEKLPYMDTDDKAAMTALLPWSETLPAHIRRRK</sequence>
<dbReference type="AlphaFoldDB" id="A0A1N7PS02"/>
<organism evidence="3 4">
    <name type="scientific">Alicyclobacillus vulcanalis</name>
    <dbReference type="NCBI Taxonomy" id="252246"/>
    <lineage>
        <taxon>Bacteria</taxon>
        <taxon>Bacillati</taxon>
        <taxon>Bacillota</taxon>
        <taxon>Bacilli</taxon>
        <taxon>Bacillales</taxon>
        <taxon>Alicyclobacillaceae</taxon>
        <taxon>Alicyclobacillus</taxon>
    </lineage>
</organism>